<reference evidence="3 4" key="1">
    <citation type="journal article" date="2008" name="Nature">
        <title>The genome of the choanoflagellate Monosiga brevicollis and the origin of metazoans.</title>
        <authorList>
            <consortium name="JGI Sequencing"/>
            <person name="King N."/>
            <person name="Westbrook M.J."/>
            <person name="Young S.L."/>
            <person name="Kuo A."/>
            <person name="Abedin M."/>
            <person name="Chapman J."/>
            <person name="Fairclough S."/>
            <person name="Hellsten U."/>
            <person name="Isogai Y."/>
            <person name="Letunic I."/>
            <person name="Marr M."/>
            <person name="Pincus D."/>
            <person name="Putnam N."/>
            <person name="Rokas A."/>
            <person name="Wright K.J."/>
            <person name="Zuzow R."/>
            <person name="Dirks W."/>
            <person name="Good M."/>
            <person name="Goodstein D."/>
            <person name="Lemons D."/>
            <person name="Li W."/>
            <person name="Lyons J.B."/>
            <person name="Morris A."/>
            <person name="Nichols S."/>
            <person name="Richter D.J."/>
            <person name="Salamov A."/>
            <person name="Bork P."/>
            <person name="Lim W.A."/>
            <person name="Manning G."/>
            <person name="Miller W.T."/>
            <person name="McGinnis W."/>
            <person name="Shapiro H."/>
            <person name="Tjian R."/>
            <person name="Grigoriev I.V."/>
            <person name="Rokhsar D."/>
        </authorList>
    </citation>
    <scope>NUCLEOTIDE SEQUENCE [LARGE SCALE GENOMIC DNA]</scope>
    <source>
        <strain evidence="4">MX1 / ATCC 50154</strain>
    </source>
</reference>
<dbReference type="GeneID" id="5887818"/>
<feature type="region of interest" description="Disordered" evidence="1">
    <location>
        <begin position="168"/>
        <end position="200"/>
    </location>
</feature>
<dbReference type="InterPro" id="IPR056583">
    <property type="entry name" value="EDRF1_TPR"/>
</dbReference>
<dbReference type="FunCoup" id="A9UP92">
    <property type="interactions" value="236"/>
</dbReference>
<feature type="region of interest" description="Disordered" evidence="1">
    <location>
        <begin position="216"/>
        <end position="239"/>
    </location>
</feature>
<keyword evidence="4" id="KW-1185">Reference proteome</keyword>
<name>A9UP92_MONBE</name>
<organism evidence="3 4">
    <name type="scientific">Monosiga brevicollis</name>
    <name type="common">Choanoflagellate</name>
    <dbReference type="NCBI Taxonomy" id="81824"/>
    <lineage>
        <taxon>Eukaryota</taxon>
        <taxon>Choanoflagellata</taxon>
        <taxon>Craspedida</taxon>
        <taxon>Salpingoecidae</taxon>
        <taxon>Monosiga</taxon>
    </lineage>
</organism>
<evidence type="ECO:0000259" key="2">
    <source>
        <dbReference type="PROSITE" id="PS50238"/>
    </source>
</evidence>
<gene>
    <name evidence="3" type="ORF">MONBRDRAFT_22004</name>
</gene>
<dbReference type="RefSeq" id="XP_001742595.1">
    <property type="nucleotide sequence ID" value="XM_001742543.1"/>
</dbReference>
<feature type="compositionally biased region" description="Low complexity" evidence="1">
    <location>
        <begin position="716"/>
        <end position="727"/>
    </location>
</feature>
<proteinExistence type="predicted"/>
<dbReference type="InterPro" id="IPR008936">
    <property type="entry name" value="Rho_GTPase_activation_prot"/>
</dbReference>
<feature type="domain" description="Rho-GAP" evidence="2">
    <location>
        <begin position="1595"/>
        <end position="1784"/>
    </location>
</feature>
<evidence type="ECO:0000256" key="1">
    <source>
        <dbReference type="SAM" id="MobiDB-lite"/>
    </source>
</evidence>
<dbReference type="PANTHER" id="PTHR15000:SF1">
    <property type="entry name" value="ERYTHROID DIFFERENTIATION-RELATED FACTOR 1"/>
    <property type="match status" value="1"/>
</dbReference>
<dbReference type="Pfam" id="PF23788">
    <property type="entry name" value="EDRF1_N"/>
    <property type="match status" value="1"/>
</dbReference>
<dbReference type="SMART" id="SM00324">
    <property type="entry name" value="RhoGAP"/>
    <property type="match status" value="1"/>
</dbReference>
<feature type="region of interest" description="Disordered" evidence="1">
    <location>
        <begin position="261"/>
        <end position="283"/>
    </location>
</feature>
<accession>A9UP92</accession>
<dbReference type="PANTHER" id="PTHR15000">
    <property type="entry name" value="ERYTHROID DIFFERENTIATION-RELATED FACTOR 1"/>
    <property type="match status" value="1"/>
</dbReference>
<sequence>MDAVATQTVTHHMPDDKGNGSLMLWSRPRANKMDLLPGHVQLPSGAYLSESGDLDPNLPRLRLAEVEQDMTHALEGLVQQGFQDADWIDAFVQENRPSAPTRGGLSLAHEMLSQILASDEPIDLMGTSGALRKLLTMPLSDRFASVLVHRIGNTLLIDDAAPLLENNHSSADIGSTSPDPASSSQTDSTPPKPGNASSSAAQGFAQLLRRLLTQQSHAPPKAGSGPQALTHEPQPNLNTCSDEALRHFFERLLHASAQLLDSRSPPNSRPALPPSYAQAVTKGPANSTGELLHAAQILGAFDPAAARDAFVWQHRSQRWTFSNLRAMVESDLTIFGDQQHPAISLQFRPDSQPINVLTGVDLWLDNLMCNVPEVLMCYYVEGVVKSFETLRSSDLPERFEFDPNTVCDLSNSIVRFLQDQCTHEGHTYWLMRDSGEEVVRLFDLTSLLESQRLHSNDDYNDLANPYAHSVALLLYRIASRMLQASEPDFDGATVRRLLLNASRLLDSQRFPHLAATIHFLLTGVDAAERGGKTPPGGASKHKTSPRKNTEQHSKPSKTVKGGPRSTDSNGLSGTPSAGHAQHAPTHKSSGTGRKRTGFDEPAAASHHSQGGEPDDRPASGRDGPTPLPADVHQQLDMSLSYLAEGLSFLATRRSDSSCAQLFPAMLSRAATLFYRRGVLFQQRAALGEALRSCLFALACSTTVKHLVATEATRARSSPSTDTGSSGSKDVKSAGGGPKATLDPTSLQVALPGRVGLVLYCESDVRSDVLRLLGDVLVQAASEGSASRSALAACLGEVPADEARILLSCDPGVDNVDGDAVDSWVATWRAACSAPTHVVLPLRIDLALDWPLPTAPVALTEMAVSVYNQLINEVQPGDDRLSAQRRQANALNVAGSVLISAMSEQLQAQDEGSTATAASVAHGTWDSMWKQSYSLLLRSAQQFEACGDVINLALVLCNLAKLNRLAYAWLTLGDDHAEGTRTKQRHHHDRAVQEYERARAVLGTRATHPEIYDMVQMELASASLAFATLLQDDDTRDRGTQFETDVDDLLQKARKLFYHELQTLQQSPQVEDEQFCARRLRALAKLADVHNRLGLLHGRAVSEGRDNERNNAYQLMVKHLSQAREYYLLSTMPLGVALQLHWVVATAAVRVQPCAWRDGLGALLALIEVLEQMVQDPQAASELGNGPEALANAMCDLLRSAIQQVGRGKGKHSEGLKAAYRCSFDPPVGSLSLSLSLSLRSLRVADKSLSLKYIAARLDIFNSGQRSIRFAKAIFEALPGAVLDKTPDPARQGLAEFVLLFVKTRPSPTAYRFFALIADSMAEEQKKRPFRPATISSGTPLRHRDQLIDKATRERFEQLDLETLLAEFKRVAAEESQRSFEEAPPTEDDVIEEQKEWLNSTGFETLAQQFQGGKAITEDDVQLATAGFTASQRRAVVNRAKALNSTLTKRGQKLRPSAQSVFGESTAAQDASDTEIGRFIERAQSSPTHFDDLSADDQAQLKRLTLIEATALFENKGVPSSLLSKRKRKRAKATGHVFGGTITTMVEHDVRNHPAAMASNRVPIFFQRAIAFLQQFCEYPCHDTTTCVGRPQAQATPADPMLFRLTPRILTCPPHGDQITGAVDEEGLFRKAGSAARIKKLREAIEKSWGDVNLEAMDCRPHDVAAALKQFLRETSDPLLTDELIESFSETQKLGDDQLYGLQLLVMLLPKEHSDCLQQLLGFLHEVAQSAGVNKMNIANLAVVFAPTLFFIRGSKGQQMLKEVELQVTTASTLKLMVERYQELWQVPAKLMAQMRYVNESRRAGLKTSNAKELKRLLSDKKLMVPAKPASGHDGTVLWVADSKAVPPVRAITTVIANTGEAFPNVQICDDTTTADLLKATHAPPGCFLYETGGNLNRRRLQPQQLILPVLKVNPSASLMSMS</sequence>
<feature type="region of interest" description="Disordered" evidence="1">
    <location>
        <begin position="711"/>
        <end position="739"/>
    </location>
</feature>
<dbReference type="InterPro" id="IPR056582">
    <property type="entry name" value="EDRF1_N"/>
</dbReference>
<evidence type="ECO:0000313" key="3">
    <source>
        <dbReference type="EMBL" id="EDQ92833.1"/>
    </source>
</evidence>
<dbReference type="InterPro" id="IPR000198">
    <property type="entry name" value="RhoGAP_dom"/>
</dbReference>
<feature type="region of interest" description="Disordered" evidence="1">
    <location>
        <begin position="528"/>
        <end position="630"/>
    </location>
</feature>
<feature type="compositionally biased region" description="Polar residues" evidence="1">
    <location>
        <begin position="565"/>
        <end position="575"/>
    </location>
</feature>
<dbReference type="EMBL" id="CH991543">
    <property type="protein sequence ID" value="EDQ92833.1"/>
    <property type="molecule type" value="Genomic_DNA"/>
</dbReference>
<dbReference type="SUPFAM" id="SSF48350">
    <property type="entry name" value="GTPase activation domain, GAP"/>
    <property type="match status" value="1"/>
</dbReference>
<dbReference type="GO" id="GO:0007165">
    <property type="term" value="P:signal transduction"/>
    <property type="evidence" value="ECO:0007669"/>
    <property type="project" value="InterPro"/>
</dbReference>
<dbReference type="GO" id="GO:0045893">
    <property type="term" value="P:positive regulation of DNA-templated transcription"/>
    <property type="evidence" value="ECO:0000318"/>
    <property type="project" value="GO_Central"/>
</dbReference>
<dbReference type="PROSITE" id="PS50238">
    <property type="entry name" value="RHOGAP"/>
    <property type="match status" value="1"/>
</dbReference>
<dbReference type="Pfam" id="PF23723">
    <property type="entry name" value="TPR_EDRF1"/>
    <property type="match status" value="1"/>
</dbReference>
<dbReference type="Gene3D" id="1.10.555.10">
    <property type="entry name" value="Rho GTPase activation protein"/>
    <property type="match status" value="1"/>
</dbReference>
<protein>
    <recommendedName>
        <fullName evidence="2">Rho-GAP domain-containing protein</fullName>
    </recommendedName>
</protein>
<dbReference type="KEGG" id="mbr:MONBRDRAFT_22004"/>
<dbReference type="Proteomes" id="UP000001357">
    <property type="component" value="Unassembled WGS sequence"/>
</dbReference>
<dbReference type="Pfam" id="PF00620">
    <property type="entry name" value="RhoGAP"/>
    <property type="match status" value="1"/>
</dbReference>
<dbReference type="InParanoid" id="A9UP92"/>
<dbReference type="eggNOG" id="KOG2200">
    <property type="taxonomic scope" value="Eukaryota"/>
</dbReference>
<evidence type="ECO:0000313" key="4">
    <source>
        <dbReference type="Proteomes" id="UP000001357"/>
    </source>
</evidence>